<dbReference type="InterPro" id="IPR032675">
    <property type="entry name" value="LRR_dom_sf"/>
</dbReference>
<dbReference type="EMBL" id="LS483412">
    <property type="protein sequence ID" value="SQG91403.1"/>
    <property type="molecule type" value="Genomic_DNA"/>
</dbReference>
<dbReference type="SUPFAM" id="SSF52047">
    <property type="entry name" value="RNI-like"/>
    <property type="match status" value="1"/>
</dbReference>
<evidence type="ECO:0000313" key="1">
    <source>
        <dbReference type="EMBL" id="SQG91403.1"/>
    </source>
</evidence>
<name>A0AAX2IZR0_LEGPN</name>
<organism evidence="1 2">
    <name type="scientific">Legionella pneumophila subsp. pascullei</name>
    <dbReference type="NCBI Taxonomy" id="91890"/>
    <lineage>
        <taxon>Bacteria</taxon>
        <taxon>Pseudomonadati</taxon>
        <taxon>Pseudomonadota</taxon>
        <taxon>Gammaproteobacteria</taxon>
        <taxon>Legionellales</taxon>
        <taxon>Legionellaceae</taxon>
        <taxon>Legionella</taxon>
    </lineage>
</organism>
<dbReference type="AlphaFoldDB" id="A0AAX2IZR0"/>
<proteinExistence type="predicted"/>
<dbReference type="Gene3D" id="3.80.10.10">
    <property type="entry name" value="Ribonuclease Inhibitor"/>
    <property type="match status" value="1"/>
</dbReference>
<accession>A0AAX2IZR0</accession>
<dbReference type="RefSeq" id="WP_027222673.1">
    <property type="nucleotide sequence ID" value="NZ_CAAAIJ010000002.1"/>
</dbReference>
<evidence type="ECO:0000313" key="2">
    <source>
        <dbReference type="Proteomes" id="UP000249566"/>
    </source>
</evidence>
<sequence length="395" mass="46115">MNKKMFKFIILISIVAVVTFVSLRPVSQHNLPKFKNEIFKNDTIYIDEAIDDTFIGKNQSTYLLEFHSSAYKRINYTITGNLNRTLTRLLVEKTIADKKNLEEVVLQISPTGSNYEIYNELSNLIVLLRKNKNIKAINIISSIPITDTYGLKTLTSNYLARLLFKNDHLETLVLNANNIDLHELSEGLEQNKALKHLIIYSPSMDAPSLYGLRLAPENKLQSIGLSINKNFYHEMKELMRIIDSVPSIREVRITSPWGSSDFLRHIILGYSKLINRKITVKSFFKTNIFNPIDSNYEKKNNYANKIRNIIFAHDANIILEKCFIHPYYYRNYNEKLDYCSYMYNENTLRSFEQKLEVYVNSRFAPNPEPYDLYKTTKDLLNEYPLSIREKVQSIL</sequence>
<protein>
    <submittedName>
        <fullName evidence="1">Uncharacterized protein</fullName>
    </submittedName>
</protein>
<dbReference type="Proteomes" id="UP000249566">
    <property type="component" value="Chromosome 1"/>
</dbReference>
<gene>
    <name evidence="1" type="ORF">NCTC12272_02617</name>
</gene>
<reference evidence="1 2" key="1">
    <citation type="submission" date="2018-06" db="EMBL/GenBank/DDBJ databases">
        <authorList>
            <consortium name="Pathogen Informatics"/>
            <person name="Doyle S."/>
        </authorList>
    </citation>
    <scope>NUCLEOTIDE SEQUENCE [LARGE SCALE GENOMIC DNA]</scope>
    <source>
        <strain evidence="1 2">NCTC12272</strain>
    </source>
</reference>